<dbReference type="RefSeq" id="WP_047003925.1">
    <property type="nucleotide sequence ID" value="NZ_LBHB01000002.1"/>
</dbReference>
<evidence type="ECO:0000313" key="2">
    <source>
        <dbReference type="Proteomes" id="UP000053464"/>
    </source>
</evidence>
<gene>
    <name evidence="1" type="ORF">AAW00_08480</name>
</gene>
<dbReference type="AlphaFoldDB" id="A0A0G9MU95"/>
<dbReference type="Proteomes" id="UP000053464">
    <property type="component" value="Unassembled WGS sequence"/>
</dbReference>
<sequence length="123" mass="13944">MGLFGKLFGGGGEKDPKPLAPATCEASMNFDLENVRPFLQRLHERRGIGLDVDALARFAEETEPEDEREMRRDFTYEGRTVPVRFSVFMDDIDAPDLYFYAPDKALIDAIDAEYVVFCDELGI</sequence>
<evidence type="ECO:0000313" key="1">
    <source>
        <dbReference type="EMBL" id="KLE34276.1"/>
    </source>
</evidence>
<keyword evidence="2" id="KW-1185">Reference proteome</keyword>
<proteinExistence type="predicted"/>
<dbReference type="EMBL" id="LBHB01000002">
    <property type="protein sequence ID" value="KLE34276.1"/>
    <property type="molecule type" value="Genomic_DNA"/>
</dbReference>
<organism evidence="1 2">
    <name type="scientific">Aurantiacibacter luteus</name>
    <dbReference type="NCBI Taxonomy" id="1581420"/>
    <lineage>
        <taxon>Bacteria</taxon>
        <taxon>Pseudomonadati</taxon>
        <taxon>Pseudomonadota</taxon>
        <taxon>Alphaproteobacteria</taxon>
        <taxon>Sphingomonadales</taxon>
        <taxon>Erythrobacteraceae</taxon>
        <taxon>Aurantiacibacter</taxon>
    </lineage>
</organism>
<name>A0A0G9MU95_9SPHN</name>
<accession>A0A0G9MU95</accession>
<protein>
    <submittedName>
        <fullName evidence="1">Uncharacterized protein</fullName>
    </submittedName>
</protein>
<dbReference type="OrthoDB" id="7854327at2"/>
<dbReference type="PATRIC" id="fig|1581420.6.peg.1742"/>
<comment type="caution">
    <text evidence="1">The sequence shown here is derived from an EMBL/GenBank/DDBJ whole genome shotgun (WGS) entry which is preliminary data.</text>
</comment>
<reference evidence="1 2" key="1">
    <citation type="submission" date="2015-04" db="EMBL/GenBank/DDBJ databases">
        <title>The draft genome sequence of Erythrobacter luteus KA37.</title>
        <authorList>
            <person name="Zhuang L."/>
            <person name="Liu Y."/>
            <person name="Shao Z."/>
        </authorList>
    </citation>
    <scope>NUCLEOTIDE SEQUENCE [LARGE SCALE GENOMIC DNA]</scope>
    <source>
        <strain evidence="1 2">KA37</strain>
    </source>
</reference>